<dbReference type="InterPro" id="IPR000281">
    <property type="entry name" value="HTH_RpiR"/>
</dbReference>
<dbReference type="InterPro" id="IPR009057">
    <property type="entry name" value="Homeodomain-like_sf"/>
</dbReference>
<protein>
    <submittedName>
        <fullName evidence="2">RpiR family transcriptional regulator</fullName>
    </submittedName>
</protein>
<dbReference type="GO" id="GO:1901135">
    <property type="term" value="P:carbohydrate derivative metabolic process"/>
    <property type="evidence" value="ECO:0007669"/>
    <property type="project" value="InterPro"/>
</dbReference>
<dbReference type="Proteomes" id="UP000019265">
    <property type="component" value="Chromosome"/>
</dbReference>
<keyword evidence="3" id="KW-1185">Reference proteome</keyword>
<dbReference type="Pfam" id="PF01418">
    <property type="entry name" value="HTH_6"/>
    <property type="match status" value="1"/>
</dbReference>
<evidence type="ECO:0000313" key="2">
    <source>
        <dbReference type="EMBL" id="AHI53808.1"/>
    </source>
</evidence>
<dbReference type="OrthoDB" id="3684496at2"/>
<dbReference type="PATRIC" id="fig|1276257.3.peg.409"/>
<dbReference type="HOGENOM" id="CLU_055769_0_0_14"/>
<dbReference type="PANTHER" id="PTHR30514">
    <property type="entry name" value="GLUCOKINASE"/>
    <property type="match status" value="1"/>
</dbReference>
<dbReference type="GO" id="GO:0003700">
    <property type="term" value="F:DNA-binding transcription factor activity"/>
    <property type="evidence" value="ECO:0007669"/>
    <property type="project" value="InterPro"/>
</dbReference>
<evidence type="ECO:0000259" key="1">
    <source>
        <dbReference type="PROSITE" id="PS51071"/>
    </source>
</evidence>
<dbReference type="PANTHER" id="PTHR30514:SF10">
    <property type="entry name" value="MURR_RPIR FAMILY TRANSCRIPTIONAL REGULATOR"/>
    <property type="match status" value="1"/>
</dbReference>
<dbReference type="PROSITE" id="PS51071">
    <property type="entry name" value="HTH_RPIR"/>
    <property type="match status" value="1"/>
</dbReference>
<dbReference type="GO" id="GO:0003677">
    <property type="term" value="F:DNA binding"/>
    <property type="evidence" value="ECO:0007669"/>
    <property type="project" value="InterPro"/>
</dbReference>
<proteinExistence type="predicted"/>
<dbReference type="Gene3D" id="3.40.50.10490">
    <property type="entry name" value="Glucose-6-phosphate isomerase like protein, domain 1"/>
    <property type="match status" value="1"/>
</dbReference>
<dbReference type="AlphaFoldDB" id="W6A9J4"/>
<dbReference type="KEGG" id="ssab:SSABA_v1c03990"/>
<dbReference type="GO" id="GO:0097367">
    <property type="term" value="F:carbohydrate derivative binding"/>
    <property type="evidence" value="ECO:0007669"/>
    <property type="project" value="InterPro"/>
</dbReference>
<organism evidence="2 3">
    <name type="scientific">Spiroplasma sabaudiense Ar-1343</name>
    <dbReference type="NCBI Taxonomy" id="1276257"/>
    <lineage>
        <taxon>Bacteria</taxon>
        <taxon>Bacillati</taxon>
        <taxon>Mycoplasmatota</taxon>
        <taxon>Mollicutes</taxon>
        <taxon>Entomoplasmatales</taxon>
        <taxon>Spiroplasmataceae</taxon>
        <taxon>Spiroplasma</taxon>
    </lineage>
</organism>
<feature type="domain" description="HTH rpiR-type" evidence="1">
    <location>
        <begin position="1"/>
        <end position="77"/>
    </location>
</feature>
<accession>W6A9J4</accession>
<dbReference type="EMBL" id="CP006934">
    <property type="protein sequence ID" value="AHI53808.1"/>
    <property type="molecule type" value="Genomic_DNA"/>
</dbReference>
<dbReference type="eggNOG" id="COG1737">
    <property type="taxonomic scope" value="Bacteria"/>
</dbReference>
<reference evidence="2 3" key="1">
    <citation type="journal article" date="2014" name="Genome Biol. Evol.">
        <title>Molecular evolution of the substrate utilization strategies and putative virulence factors in mosquito-associated Spiroplasma species.</title>
        <authorList>
            <person name="Chang T.H."/>
            <person name="Lo W.S."/>
            <person name="Ku C."/>
            <person name="Chen L.L."/>
            <person name="Kuo C.H."/>
        </authorList>
    </citation>
    <scope>NUCLEOTIDE SEQUENCE [LARGE SCALE GENOMIC DNA]</scope>
    <source>
        <strain evidence="2">Ar-1343</strain>
    </source>
</reference>
<evidence type="ECO:0000313" key="3">
    <source>
        <dbReference type="Proteomes" id="UP000019265"/>
    </source>
</evidence>
<dbReference type="RefSeq" id="WP_025250946.1">
    <property type="nucleotide sequence ID" value="NZ_CP006934.1"/>
</dbReference>
<name>W6A9J4_9MOLU</name>
<dbReference type="InterPro" id="IPR046348">
    <property type="entry name" value="SIS_dom_sf"/>
</dbReference>
<dbReference type="Gene3D" id="1.10.10.10">
    <property type="entry name" value="Winged helix-like DNA-binding domain superfamily/Winged helix DNA-binding domain"/>
    <property type="match status" value="1"/>
</dbReference>
<dbReference type="SUPFAM" id="SSF53697">
    <property type="entry name" value="SIS domain"/>
    <property type="match status" value="1"/>
</dbReference>
<dbReference type="InterPro" id="IPR047640">
    <property type="entry name" value="RpiR-like"/>
</dbReference>
<dbReference type="SUPFAM" id="SSF46689">
    <property type="entry name" value="Homeodomain-like"/>
    <property type="match status" value="1"/>
</dbReference>
<sequence length="270" mass="30749">MDTITKIRKMRNNQNSSYSAISDYIIKNLGSIEKLSILKLAKRSNTSPSTITRYCKELGFDGFKQLVPNIVSEINFLSEGNEIFVQEDKNQVLKLLDTHKNNVIKAIEKSYSKNISKIEKVVEILTKSQNVYLFAVGGNCALLLHLENLLSRLGISSFFSSDIDQQQAFMSNVTNNDAVFILDYNLHKRQIENIILNVNKVDCKKIVLTKNIFDNSIKKFDIILDLCKNESVFQGRTVADVGTLFTLEQINNAILILTEKVKNYKNQDRI</sequence>
<dbReference type="STRING" id="1276257.SSABA_v1c03990"/>
<gene>
    <name evidence="2" type="ORF">SSABA_v1c03990</name>
</gene>
<dbReference type="InterPro" id="IPR036388">
    <property type="entry name" value="WH-like_DNA-bd_sf"/>
</dbReference>